<sequence length="64" mass="7239">MINIAAREARANFGELMDTAQRELVSIEKHGRAVAVLISSIEYKKIQQERLQAKVTHGVDQFDN</sequence>
<organism evidence="2">
    <name type="scientific">hydrothermal vent metagenome</name>
    <dbReference type="NCBI Taxonomy" id="652676"/>
    <lineage>
        <taxon>unclassified sequences</taxon>
        <taxon>metagenomes</taxon>
        <taxon>ecological metagenomes</taxon>
    </lineage>
</organism>
<reference evidence="2" key="1">
    <citation type="submission" date="2018-06" db="EMBL/GenBank/DDBJ databases">
        <authorList>
            <person name="Zhirakovskaya E."/>
        </authorList>
    </citation>
    <scope>NUCLEOTIDE SEQUENCE</scope>
</reference>
<accession>A0A3B0ZCA2</accession>
<dbReference type="SUPFAM" id="SSF143120">
    <property type="entry name" value="YefM-like"/>
    <property type="match status" value="1"/>
</dbReference>
<evidence type="ECO:0000256" key="1">
    <source>
        <dbReference type="ARBA" id="ARBA00009981"/>
    </source>
</evidence>
<protein>
    <recommendedName>
        <fullName evidence="3">Antitoxin</fullName>
    </recommendedName>
</protein>
<comment type="similarity">
    <text evidence="1">Belongs to the phD/YefM antitoxin family.</text>
</comment>
<dbReference type="Gene3D" id="3.40.1620.10">
    <property type="entry name" value="YefM-like domain"/>
    <property type="match status" value="1"/>
</dbReference>
<name>A0A3B0ZCA2_9ZZZZ</name>
<gene>
    <name evidence="2" type="ORF">MNBD_GAMMA17-262</name>
</gene>
<dbReference type="AlphaFoldDB" id="A0A3B0ZCA2"/>
<dbReference type="InterPro" id="IPR036165">
    <property type="entry name" value="YefM-like_sf"/>
</dbReference>
<dbReference type="Pfam" id="PF02604">
    <property type="entry name" value="PhdYeFM_antitox"/>
    <property type="match status" value="1"/>
</dbReference>
<dbReference type="InterPro" id="IPR006442">
    <property type="entry name" value="Antitoxin_Phd/YefM"/>
</dbReference>
<evidence type="ECO:0000313" key="2">
    <source>
        <dbReference type="EMBL" id="VAW89191.1"/>
    </source>
</evidence>
<dbReference type="NCBIfam" id="TIGR01552">
    <property type="entry name" value="phd_fam"/>
    <property type="match status" value="1"/>
</dbReference>
<proteinExistence type="inferred from homology"/>
<dbReference type="EMBL" id="UOFQ01000123">
    <property type="protein sequence ID" value="VAW89191.1"/>
    <property type="molecule type" value="Genomic_DNA"/>
</dbReference>
<evidence type="ECO:0008006" key="3">
    <source>
        <dbReference type="Google" id="ProtNLM"/>
    </source>
</evidence>